<dbReference type="BioCyc" id="FSP469605-HMP:GTSP-156-MONOMER"/>
<sequence>MNVKIQNEMTSLELVEQINFFREKEGKKTKLEYSNLLKVIRDEFSEEVNGVKIYGVKENYYTDKKGEKRHMFILTLSQTKQ</sequence>
<reference evidence="1 2" key="1">
    <citation type="submission" date="2009-02" db="EMBL/GenBank/DDBJ databases">
        <title>The Genome Sequence of Fusobacterium sp. 3_1_5R.</title>
        <authorList>
            <consortium name="The Broad Institute Genome Sequencing Platform"/>
            <person name="Ward D."/>
            <person name="Young S.K."/>
            <person name="Kodira C.D."/>
            <person name="Zeng Q."/>
            <person name="Koehrsen M."/>
            <person name="Alvarado L."/>
            <person name="Berlin A."/>
            <person name="Borenstein D."/>
            <person name="Chen Z."/>
            <person name="Engels R."/>
            <person name="Freedman E."/>
            <person name="Gellesch M."/>
            <person name="Goldberg J."/>
            <person name="Griggs A."/>
            <person name="Gujja S."/>
            <person name="Heiman D."/>
            <person name="Hepburn T."/>
            <person name="Howarth C."/>
            <person name="Jen D."/>
            <person name="Larson L."/>
            <person name="Lewis B."/>
            <person name="Mehta T."/>
            <person name="Park D."/>
            <person name="Pearson M."/>
            <person name="Roberts A."/>
            <person name="Saif S."/>
            <person name="Shea T."/>
            <person name="Shenoy N."/>
            <person name="Sisk P."/>
            <person name="Stolte C."/>
            <person name="Sykes S."/>
            <person name="Walk T."/>
            <person name="White J."/>
            <person name="Yandava C."/>
            <person name="Allen-Vercoe E."/>
            <person name="Strauss J."/>
            <person name="Ambrose C."/>
            <person name="Lander E."/>
            <person name="Nusbaum C."/>
            <person name="Galagan J."/>
            <person name="Birren B."/>
        </authorList>
    </citation>
    <scope>NUCLEOTIDE SEQUENCE [LARGE SCALE GENOMIC DNA]</scope>
    <source>
        <strain evidence="1 2">3_1_5R</strain>
    </source>
</reference>
<dbReference type="EMBL" id="GG657971">
    <property type="protein sequence ID" value="EFS20657.1"/>
    <property type="molecule type" value="Genomic_DNA"/>
</dbReference>
<dbReference type="HOGENOM" id="CLU_2568918_0_0_0"/>
<dbReference type="AlphaFoldDB" id="E5BEX6"/>
<dbReference type="OrthoDB" id="82343at2"/>
<protein>
    <submittedName>
        <fullName evidence="1">Uncharacterized protein</fullName>
    </submittedName>
</protein>
<name>E5BEX6_9FUSO</name>
<dbReference type="Proteomes" id="UP000002975">
    <property type="component" value="Unassembled WGS sequence"/>
</dbReference>
<proteinExistence type="predicted"/>
<gene>
    <name evidence="1" type="ORF">FSBG_00154</name>
</gene>
<keyword evidence="2" id="KW-1185">Reference proteome</keyword>
<evidence type="ECO:0000313" key="1">
    <source>
        <dbReference type="EMBL" id="EFS20657.1"/>
    </source>
</evidence>
<dbReference type="RefSeq" id="WP_008800736.1">
    <property type="nucleotide sequence ID" value="NZ_GG657971.1"/>
</dbReference>
<evidence type="ECO:0000313" key="2">
    <source>
        <dbReference type="Proteomes" id="UP000002975"/>
    </source>
</evidence>
<organism evidence="1 2">
    <name type="scientific">Fusobacterium gonidiaformans 3-1-5R</name>
    <dbReference type="NCBI Taxonomy" id="469605"/>
    <lineage>
        <taxon>Bacteria</taxon>
        <taxon>Fusobacteriati</taxon>
        <taxon>Fusobacteriota</taxon>
        <taxon>Fusobacteriia</taxon>
        <taxon>Fusobacteriales</taxon>
        <taxon>Fusobacteriaceae</taxon>
        <taxon>Fusobacterium</taxon>
    </lineage>
</organism>
<accession>E5BEX6</accession>